<keyword evidence="6" id="KW-0449">Lipoprotein</keyword>
<keyword evidence="2" id="KW-0732">Signal</keyword>
<dbReference type="GO" id="GO:0009279">
    <property type="term" value="C:cell outer membrane"/>
    <property type="evidence" value="ECO:0007669"/>
    <property type="project" value="UniProtKB-SubCell"/>
</dbReference>
<evidence type="ECO:0000313" key="7">
    <source>
        <dbReference type="EMBL" id="SVA77886.1"/>
    </source>
</evidence>
<organism evidence="7">
    <name type="scientific">marine metagenome</name>
    <dbReference type="NCBI Taxonomy" id="408172"/>
    <lineage>
        <taxon>unclassified sequences</taxon>
        <taxon>metagenomes</taxon>
        <taxon>ecological metagenomes</taxon>
    </lineage>
</organism>
<dbReference type="Pfam" id="PF13627">
    <property type="entry name" value="LptM_cons"/>
    <property type="match status" value="1"/>
</dbReference>
<gene>
    <name evidence="7" type="ORF">METZ01_LOCUS130740</name>
</gene>
<sequence length="32" mass="3413">MRFFLIAAVCFLVATCGQKGPLTLPDETVITG</sequence>
<evidence type="ECO:0000256" key="5">
    <source>
        <dbReference type="ARBA" id="ARBA00023237"/>
    </source>
</evidence>
<dbReference type="NCBIfam" id="NF047847">
    <property type="entry name" value="SS_mature_LptM"/>
    <property type="match status" value="1"/>
</dbReference>
<evidence type="ECO:0008006" key="8">
    <source>
        <dbReference type="Google" id="ProtNLM"/>
    </source>
</evidence>
<reference evidence="7" key="1">
    <citation type="submission" date="2018-05" db="EMBL/GenBank/DDBJ databases">
        <authorList>
            <person name="Lanie J.A."/>
            <person name="Ng W.-L."/>
            <person name="Kazmierczak K.M."/>
            <person name="Andrzejewski T.M."/>
            <person name="Davidsen T.M."/>
            <person name="Wayne K.J."/>
            <person name="Tettelin H."/>
            <person name="Glass J.I."/>
            <person name="Rusch D."/>
            <person name="Podicherti R."/>
            <person name="Tsui H.-C.T."/>
            <person name="Winkler M.E."/>
        </authorList>
    </citation>
    <scope>NUCLEOTIDE SEQUENCE</scope>
</reference>
<protein>
    <recommendedName>
        <fullName evidence="8">Lipoprotein</fullName>
    </recommendedName>
</protein>
<keyword evidence="3" id="KW-0472">Membrane</keyword>
<dbReference type="AlphaFoldDB" id="A0A381YLD5"/>
<keyword evidence="5" id="KW-0998">Cell outer membrane</keyword>
<dbReference type="EMBL" id="UINC01018524">
    <property type="protein sequence ID" value="SVA77886.1"/>
    <property type="molecule type" value="Genomic_DNA"/>
</dbReference>
<comment type="subcellular location">
    <subcellularLocation>
        <location evidence="1">Cell outer membrane</location>
        <topology evidence="1">Lipid-anchor</topology>
    </subcellularLocation>
</comment>
<name>A0A381YLD5_9ZZZZ</name>
<accession>A0A381YLD5</accession>
<evidence type="ECO:0000256" key="4">
    <source>
        <dbReference type="ARBA" id="ARBA00023139"/>
    </source>
</evidence>
<evidence type="ECO:0000256" key="2">
    <source>
        <dbReference type="ARBA" id="ARBA00022729"/>
    </source>
</evidence>
<evidence type="ECO:0000256" key="6">
    <source>
        <dbReference type="ARBA" id="ARBA00023288"/>
    </source>
</evidence>
<evidence type="ECO:0000256" key="3">
    <source>
        <dbReference type="ARBA" id="ARBA00023136"/>
    </source>
</evidence>
<proteinExistence type="predicted"/>
<keyword evidence="4" id="KW-0564">Palmitate</keyword>
<dbReference type="InterPro" id="IPR032831">
    <property type="entry name" value="LptM_cons"/>
</dbReference>
<evidence type="ECO:0000256" key="1">
    <source>
        <dbReference type="ARBA" id="ARBA00004459"/>
    </source>
</evidence>